<organism evidence="3 4">
    <name type="scientific">Streptomyces pyxinicus</name>
    <dbReference type="NCBI Taxonomy" id="2970331"/>
    <lineage>
        <taxon>Bacteria</taxon>
        <taxon>Bacillati</taxon>
        <taxon>Actinomycetota</taxon>
        <taxon>Actinomycetes</taxon>
        <taxon>Kitasatosporales</taxon>
        <taxon>Streptomycetaceae</taxon>
        <taxon>Streptomyces</taxon>
    </lineage>
</organism>
<evidence type="ECO:0000313" key="3">
    <source>
        <dbReference type="EMBL" id="MCS0606259.1"/>
    </source>
</evidence>
<feature type="chain" id="PRO_5045602720" description="Lipoprotein" evidence="2">
    <location>
        <begin position="22"/>
        <end position="262"/>
    </location>
</feature>
<keyword evidence="4" id="KW-1185">Reference proteome</keyword>
<dbReference type="RefSeq" id="WP_258783615.1">
    <property type="nucleotide sequence ID" value="NZ_JANUGP010000048.1"/>
</dbReference>
<dbReference type="Proteomes" id="UP001205612">
    <property type="component" value="Unassembled WGS sequence"/>
</dbReference>
<gene>
    <name evidence="3" type="ORF">NX794_34365</name>
</gene>
<feature type="region of interest" description="Disordered" evidence="1">
    <location>
        <begin position="93"/>
        <end position="132"/>
    </location>
</feature>
<dbReference type="EMBL" id="JANUGP010000048">
    <property type="protein sequence ID" value="MCS0606259.1"/>
    <property type="molecule type" value="Genomic_DNA"/>
</dbReference>
<dbReference type="PROSITE" id="PS51257">
    <property type="entry name" value="PROKAR_LIPOPROTEIN"/>
    <property type="match status" value="1"/>
</dbReference>
<reference evidence="3 4" key="1">
    <citation type="submission" date="2022-08" db="EMBL/GenBank/DDBJ databases">
        <authorList>
            <person name="Somphong A."/>
            <person name="Phongsopitanun W."/>
        </authorList>
    </citation>
    <scope>NUCLEOTIDE SEQUENCE [LARGE SCALE GENOMIC DNA]</scope>
    <source>
        <strain evidence="3 4">LP11</strain>
    </source>
</reference>
<evidence type="ECO:0000313" key="4">
    <source>
        <dbReference type="Proteomes" id="UP001205612"/>
    </source>
</evidence>
<evidence type="ECO:0000256" key="1">
    <source>
        <dbReference type="SAM" id="MobiDB-lite"/>
    </source>
</evidence>
<evidence type="ECO:0000256" key="2">
    <source>
        <dbReference type="SAM" id="SignalP"/>
    </source>
</evidence>
<proteinExistence type="predicted"/>
<keyword evidence="2" id="KW-0732">Signal</keyword>
<feature type="signal peptide" evidence="2">
    <location>
        <begin position="1"/>
        <end position="21"/>
    </location>
</feature>
<feature type="compositionally biased region" description="Basic and acidic residues" evidence="1">
    <location>
        <begin position="31"/>
        <end position="42"/>
    </location>
</feature>
<evidence type="ECO:0008006" key="5">
    <source>
        <dbReference type="Google" id="ProtNLM"/>
    </source>
</evidence>
<comment type="caution">
    <text evidence="3">The sequence shown here is derived from an EMBL/GenBank/DDBJ whole genome shotgun (WGS) entry which is preliminary data.</text>
</comment>
<feature type="compositionally biased region" description="Basic and acidic residues" evidence="1">
    <location>
        <begin position="110"/>
        <end position="123"/>
    </location>
</feature>
<feature type="region of interest" description="Disordered" evidence="1">
    <location>
        <begin position="27"/>
        <end position="48"/>
    </location>
</feature>
<accession>A0ABT2BCM7</accession>
<sequence length="262" mass="26419">MKRSSGVRLCATAAVSALSFALVTGCSSDGGSKDSDGGRGTDGKPAAKALGTAELKRLIIAKGDVPGFDVGPVPAARAEPFTTDSAECRPLTRVLSGLPPVDAAAQTDRTATEKRPKAPKDKATSPQDMADGDVEKAMNKSLDADVTTVNLSSYDGDGAAKALAAVGAAVKACAGGFTGKQAGATAKVARVTEAKSTAVGDESVAFGLVIDDDGEKGTVYGEVVRQGNTVASYYTINLGAMMAKKEYAVSAAVLKAQAAKLK</sequence>
<protein>
    <recommendedName>
        <fullName evidence="5">Lipoprotein</fullName>
    </recommendedName>
</protein>
<name>A0ABT2BCM7_9ACTN</name>